<dbReference type="EMBL" id="OZ075126">
    <property type="protein sequence ID" value="CAL4942593.1"/>
    <property type="molecule type" value="Genomic_DNA"/>
</dbReference>
<evidence type="ECO:0000313" key="3">
    <source>
        <dbReference type="Proteomes" id="UP001497457"/>
    </source>
</evidence>
<dbReference type="InterPro" id="IPR056594">
    <property type="entry name" value="AT5G49610-like_b-prop"/>
</dbReference>
<protein>
    <recommendedName>
        <fullName evidence="1">F-box protein AT5G49610-like beta-propeller domain-containing protein</fullName>
    </recommendedName>
</protein>
<gene>
    <name evidence="2" type="ORF">URODEC1_LOCUS33668</name>
</gene>
<evidence type="ECO:0000259" key="1">
    <source>
        <dbReference type="Pfam" id="PF23635"/>
    </source>
</evidence>
<feature type="domain" description="F-box protein AT5G49610-like beta-propeller" evidence="1">
    <location>
        <begin position="107"/>
        <end position="389"/>
    </location>
</feature>
<dbReference type="PANTHER" id="PTHR33207">
    <property type="entry name" value="F-BOX DOMAIN CONTAINING PROTEIN-RELATED"/>
    <property type="match status" value="1"/>
</dbReference>
<keyword evidence="3" id="KW-1185">Reference proteome</keyword>
<name>A0ABC8YDN4_9POAL</name>
<dbReference type="AlphaFoldDB" id="A0ABC8YDN4"/>
<evidence type="ECO:0000313" key="2">
    <source>
        <dbReference type="EMBL" id="CAL4942593.1"/>
    </source>
</evidence>
<dbReference type="SUPFAM" id="SSF81383">
    <property type="entry name" value="F-box domain"/>
    <property type="match status" value="1"/>
</dbReference>
<proteinExistence type="predicted"/>
<organism evidence="2 3">
    <name type="scientific">Urochloa decumbens</name>
    <dbReference type="NCBI Taxonomy" id="240449"/>
    <lineage>
        <taxon>Eukaryota</taxon>
        <taxon>Viridiplantae</taxon>
        <taxon>Streptophyta</taxon>
        <taxon>Embryophyta</taxon>
        <taxon>Tracheophyta</taxon>
        <taxon>Spermatophyta</taxon>
        <taxon>Magnoliopsida</taxon>
        <taxon>Liliopsida</taxon>
        <taxon>Poales</taxon>
        <taxon>Poaceae</taxon>
        <taxon>PACMAD clade</taxon>
        <taxon>Panicoideae</taxon>
        <taxon>Panicodae</taxon>
        <taxon>Paniceae</taxon>
        <taxon>Melinidinae</taxon>
        <taxon>Urochloa</taxon>
    </lineage>
</organism>
<reference evidence="2" key="1">
    <citation type="submission" date="2024-10" db="EMBL/GenBank/DDBJ databases">
        <authorList>
            <person name="Ryan C."/>
        </authorList>
    </citation>
    <scope>NUCLEOTIDE SEQUENCE [LARGE SCALE GENOMIC DNA]</scope>
</reference>
<dbReference type="Proteomes" id="UP001497457">
    <property type="component" value="Chromosome 16b"/>
</dbReference>
<dbReference type="Pfam" id="PF23635">
    <property type="entry name" value="Beta-prop_AT5G49610-like"/>
    <property type="match status" value="1"/>
</dbReference>
<dbReference type="InterPro" id="IPR036047">
    <property type="entry name" value="F-box-like_dom_sf"/>
</dbReference>
<accession>A0ABC8YDN4</accession>
<sequence>MEPEAAAPEAKREGPCPVASVLGNDNLLAEILLRLDSPVWLVRAALVSTRWLRRASDPVVLRHFRARRPPRILALSLSRNRRIQVPRPPELAAAARRALATLDRSDVRDCRNGLLLIEVDDGDPATYNTYAVRRLLHPARDRDIPLPPDSISGSLVRGEAGRCHCRFLRLLEVEDNDNGDDTSCVCFDLAYNSVELCVEFSVLRSGVWGTQHCPVTELRQDLMDTIGAQKLLVGSKFYMMTTLGYILGLDLATASFFTIQLPDEVRNSRTLKFSGGQQSGLYLVDANGFQLRVWHGDGVGQWVLVDTISVREACGHLNVRKWEADNRHSAPIEIVLVADNAEFVIFDIVASEIVCSMQLGNRVVEKVAKGGLLHNDFLRPITMVWPPIFPVLDKATQEQ</sequence>